<keyword evidence="10" id="KW-1185">Reference proteome</keyword>
<feature type="transmembrane region" description="Helical" evidence="7">
    <location>
        <begin position="132"/>
        <end position="152"/>
    </location>
</feature>
<evidence type="ECO:0000256" key="5">
    <source>
        <dbReference type="ARBA" id="ARBA00038359"/>
    </source>
</evidence>
<dbReference type="RefSeq" id="XP_001247632.2">
    <property type="nucleotide sequence ID" value="XM_001247631.2"/>
</dbReference>
<comment type="subcellular location">
    <subcellularLocation>
        <location evidence="1">Membrane</location>
        <topology evidence="1">Multi-pass membrane protein</topology>
    </subcellularLocation>
</comment>
<feature type="domain" description="Rhodopsin" evidence="8">
    <location>
        <begin position="34"/>
        <end position="276"/>
    </location>
</feature>
<feature type="transmembrane region" description="Helical" evidence="7">
    <location>
        <begin position="50"/>
        <end position="76"/>
    </location>
</feature>
<evidence type="ECO:0000256" key="1">
    <source>
        <dbReference type="ARBA" id="ARBA00004141"/>
    </source>
</evidence>
<sequence>MPLFSHYGDIEDISDRLAIPSLVFSIVTPLFIVARFWSRRVFAKRFGPDDWAILASSIFSETVSIQMIIICQWAFGKHKDDINRIDPALLAKSLKLYFYAQIFYKINIGLTKISILLLYIKVFIQPWFRKTCWTCIGVIIAFTTGTVFSSIFQCTPVHYAFNKTIPGGGKCLNLTAFWYANAAFNILSDAVIIALPIPVIFKLHSPTKTKIAVSSVFAVGLFVCITSVLRFTTLNVATSHLDTPWTNIGSSMWTVIETNLGIICACMPTLWRPLSRFFPWLSSQLTNKYGTGQSMASQGHASSKRRANPASAREVAGYWTKIESSDEQLARDYGVYSGAEGDRKGASEDSGRFADETAIRKTTQVSVRYCEDDIQDHPGHGELDIEMRRVG</sequence>
<keyword evidence="3 7" id="KW-1133">Transmembrane helix</keyword>
<dbReference type="AlphaFoldDB" id="A0A0E1S4Z2"/>
<dbReference type="InterPro" id="IPR049326">
    <property type="entry name" value="Rhodopsin_dom_fungi"/>
</dbReference>
<feature type="transmembrane region" description="Helical" evidence="7">
    <location>
        <begin position="211"/>
        <end position="231"/>
    </location>
</feature>
<keyword evidence="2 7" id="KW-0812">Transmembrane</keyword>
<dbReference type="InterPro" id="IPR052337">
    <property type="entry name" value="SAT4-like"/>
</dbReference>
<organism evidence="9 10">
    <name type="scientific">Coccidioides immitis (strain RS)</name>
    <name type="common">Valley fever fungus</name>
    <dbReference type="NCBI Taxonomy" id="246410"/>
    <lineage>
        <taxon>Eukaryota</taxon>
        <taxon>Fungi</taxon>
        <taxon>Dikarya</taxon>
        <taxon>Ascomycota</taxon>
        <taxon>Pezizomycotina</taxon>
        <taxon>Eurotiomycetes</taxon>
        <taxon>Eurotiomycetidae</taxon>
        <taxon>Onygenales</taxon>
        <taxon>Onygenaceae</taxon>
        <taxon>Coccidioides</taxon>
    </lineage>
</organism>
<dbReference type="GO" id="GO:0016020">
    <property type="term" value="C:membrane"/>
    <property type="evidence" value="ECO:0007669"/>
    <property type="project" value="UniProtKB-SubCell"/>
</dbReference>
<feature type="transmembrane region" description="Helical" evidence="7">
    <location>
        <begin position="251"/>
        <end position="271"/>
    </location>
</feature>
<evidence type="ECO:0000256" key="4">
    <source>
        <dbReference type="ARBA" id="ARBA00023136"/>
    </source>
</evidence>
<evidence type="ECO:0000256" key="3">
    <source>
        <dbReference type="ARBA" id="ARBA00022989"/>
    </source>
</evidence>
<keyword evidence="4 7" id="KW-0472">Membrane</keyword>
<evidence type="ECO:0000256" key="2">
    <source>
        <dbReference type="ARBA" id="ARBA00022692"/>
    </source>
</evidence>
<dbReference type="PANTHER" id="PTHR33048">
    <property type="entry name" value="PTH11-LIKE INTEGRAL MEMBRANE PROTEIN (AFU_ORTHOLOGUE AFUA_5G11245)"/>
    <property type="match status" value="1"/>
</dbReference>
<reference evidence="10" key="2">
    <citation type="journal article" date="2010" name="Genome Res.">
        <title>Population genomic sequencing of Coccidioides fungi reveals recent hybridization and transposon control.</title>
        <authorList>
            <person name="Neafsey D.E."/>
            <person name="Barker B.M."/>
            <person name="Sharpton T.J."/>
            <person name="Stajich J.E."/>
            <person name="Park D.J."/>
            <person name="Whiston E."/>
            <person name="Hung C.-Y."/>
            <person name="McMahan C."/>
            <person name="White J."/>
            <person name="Sykes S."/>
            <person name="Heiman D."/>
            <person name="Young S."/>
            <person name="Zeng Q."/>
            <person name="Abouelleil A."/>
            <person name="Aftuck L."/>
            <person name="Bessette D."/>
            <person name="Brown A."/>
            <person name="FitzGerald M."/>
            <person name="Lui A."/>
            <person name="Macdonald J.P."/>
            <person name="Priest M."/>
            <person name="Orbach M.J."/>
            <person name="Galgiani J.N."/>
            <person name="Kirkland T.N."/>
            <person name="Cole G.T."/>
            <person name="Birren B.W."/>
            <person name="Henn M.R."/>
            <person name="Taylor J.W."/>
            <person name="Rounsley S.D."/>
        </authorList>
    </citation>
    <scope>GENOME REANNOTATION</scope>
    <source>
        <strain evidence="10">RS</strain>
    </source>
</reference>
<evidence type="ECO:0000313" key="10">
    <source>
        <dbReference type="Proteomes" id="UP000001261"/>
    </source>
</evidence>
<dbReference type="VEuPathDB" id="FungiDB:CIMG_01403"/>
<dbReference type="OMA" id="FSSIFQC"/>
<name>A0A0E1S4Z2_COCIM</name>
<dbReference type="InParanoid" id="A0A0E1S4Z2"/>
<dbReference type="KEGG" id="cim:CIMG_01403"/>
<accession>A0A0E1S4Z2</accession>
<dbReference type="Proteomes" id="UP000001261">
    <property type="component" value="Unassembled WGS sequence"/>
</dbReference>
<proteinExistence type="inferred from homology"/>
<evidence type="ECO:0000259" key="8">
    <source>
        <dbReference type="Pfam" id="PF20684"/>
    </source>
</evidence>
<feature type="transmembrane region" description="Helical" evidence="7">
    <location>
        <begin position="17"/>
        <end position="38"/>
    </location>
</feature>
<protein>
    <submittedName>
        <fullName evidence="9">Integral membrane protein</fullName>
    </submittedName>
</protein>
<feature type="transmembrane region" description="Helical" evidence="7">
    <location>
        <begin position="96"/>
        <end position="120"/>
    </location>
</feature>
<feature type="compositionally biased region" description="Basic and acidic residues" evidence="6">
    <location>
        <begin position="340"/>
        <end position="357"/>
    </location>
</feature>
<evidence type="ECO:0000313" key="9">
    <source>
        <dbReference type="EMBL" id="EAS36049.2"/>
    </source>
</evidence>
<dbReference type="Pfam" id="PF20684">
    <property type="entry name" value="Fung_rhodopsin"/>
    <property type="match status" value="1"/>
</dbReference>
<evidence type="ECO:0000256" key="6">
    <source>
        <dbReference type="SAM" id="MobiDB-lite"/>
    </source>
</evidence>
<gene>
    <name evidence="9" type="ORF">CIMG_01403</name>
</gene>
<dbReference type="EMBL" id="GG704911">
    <property type="protein sequence ID" value="EAS36049.2"/>
    <property type="molecule type" value="Genomic_DNA"/>
</dbReference>
<feature type="region of interest" description="Disordered" evidence="6">
    <location>
        <begin position="337"/>
        <end position="357"/>
    </location>
</feature>
<dbReference type="PANTHER" id="PTHR33048:SF55">
    <property type="entry name" value="INTEGRAL MEMBRANE PROTEIN"/>
    <property type="match status" value="1"/>
</dbReference>
<comment type="similarity">
    <text evidence="5">Belongs to the SAT4 family.</text>
</comment>
<dbReference type="OrthoDB" id="444631at2759"/>
<evidence type="ECO:0000256" key="7">
    <source>
        <dbReference type="SAM" id="Phobius"/>
    </source>
</evidence>
<feature type="transmembrane region" description="Helical" evidence="7">
    <location>
        <begin position="176"/>
        <end position="199"/>
    </location>
</feature>
<dbReference type="GeneID" id="4566466"/>
<reference evidence="10" key="1">
    <citation type="journal article" date="2009" name="Genome Res.">
        <title>Comparative genomic analyses of the human fungal pathogens Coccidioides and their relatives.</title>
        <authorList>
            <person name="Sharpton T.J."/>
            <person name="Stajich J.E."/>
            <person name="Rounsley S.D."/>
            <person name="Gardner M.J."/>
            <person name="Wortman J.R."/>
            <person name="Jordar V.S."/>
            <person name="Maiti R."/>
            <person name="Kodira C.D."/>
            <person name="Neafsey D.E."/>
            <person name="Zeng Q."/>
            <person name="Hung C.-Y."/>
            <person name="McMahan C."/>
            <person name="Muszewska A."/>
            <person name="Grynberg M."/>
            <person name="Mandel M.A."/>
            <person name="Kellner E.M."/>
            <person name="Barker B.M."/>
            <person name="Galgiani J.N."/>
            <person name="Orbach M.J."/>
            <person name="Kirkland T.N."/>
            <person name="Cole G.T."/>
            <person name="Henn M.R."/>
            <person name="Birren B.W."/>
            <person name="Taylor J.W."/>
        </authorList>
    </citation>
    <scope>NUCLEOTIDE SEQUENCE [LARGE SCALE GENOMIC DNA]</scope>
    <source>
        <strain evidence="10">RS</strain>
    </source>
</reference>